<gene>
    <name evidence="1" type="ORF">NDU88_010105</name>
</gene>
<accession>A0AAV7QX49</accession>
<dbReference type="AlphaFoldDB" id="A0AAV7QX49"/>
<evidence type="ECO:0000313" key="2">
    <source>
        <dbReference type="Proteomes" id="UP001066276"/>
    </source>
</evidence>
<keyword evidence="2" id="KW-1185">Reference proteome</keyword>
<proteinExistence type="predicted"/>
<name>A0AAV7QX49_PLEWA</name>
<evidence type="ECO:0000313" key="1">
    <source>
        <dbReference type="EMBL" id="KAJ1143801.1"/>
    </source>
</evidence>
<dbReference type="EMBL" id="JANPWB010000010">
    <property type="protein sequence ID" value="KAJ1143801.1"/>
    <property type="molecule type" value="Genomic_DNA"/>
</dbReference>
<dbReference type="Proteomes" id="UP001066276">
    <property type="component" value="Chromosome 6"/>
</dbReference>
<comment type="caution">
    <text evidence="1">The sequence shown here is derived from an EMBL/GenBank/DDBJ whole genome shotgun (WGS) entry which is preliminary data.</text>
</comment>
<protein>
    <submittedName>
        <fullName evidence="1">Uncharacterized protein</fullName>
    </submittedName>
</protein>
<sequence>MLSTEEAVPQGEEFISRRSLRFVMYCFVPPGPDTVLGLFFSITFGLYFVCLCEVEEVALHGGRCSAAPPLLALRGLPHCMPGLRAWPARSPVAGAFKGAEGLGQPDRHTGCHLAGFPPSVAPLVTPTHRLSATAGLVAVCLCASSSGPFSHLPVRATSRPRWGPGSYHPVPDASPGLAFGFRPRLRSRCVSDFNFTACSVGSSSFMRPPS</sequence>
<organism evidence="1 2">
    <name type="scientific">Pleurodeles waltl</name>
    <name type="common">Iberian ribbed newt</name>
    <dbReference type="NCBI Taxonomy" id="8319"/>
    <lineage>
        <taxon>Eukaryota</taxon>
        <taxon>Metazoa</taxon>
        <taxon>Chordata</taxon>
        <taxon>Craniata</taxon>
        <taxon>Vertebrata</taxon>
        <taxon>Euteleostomi</taxon>
        <taxon>Amphibia</taxon>
        <taxon>Batrachia</taxon>
        <taxon>Caudata</taxon>
        <taxon>Salamandroidea</taxon>
        <taxon>Salamandridae</taxon>
        <taxon>Pleurodelinae</taxon>
        <taxon>Pleurodeles</taxon>
    </lineage>
</organism>
<reference evidence="1" key="1">
    <citation type="journal article" date="2022" name="bioRxiv">
        <title>Sequencing and chromosome-scale assembly of the giantPleurodeles waltlgenome.</title>
        <authorList>
            <person name="Brown T."/>
            <person name="Elewa A."/>
            <person name="Iarovenko S."/>
            <person name="Subramanian E."/>
            <person name="Araus A.J."/>
            <person name="Petzold A."/>
            <person name="Susuki M."/>
            <person name="Suzuki K.-i.T."/>
            <person name="Hayashi T."/>
            <person name="Toyoda A."/>
            <person name="Oliveira C."/>
            <person name="Osipova E."/>
            <person name="Leigh N.D."/>
            <person name="Simon A."/>
            <person name="Yun M.H."/>
        </authorList>
    </citation>
    <scope>NUCLEOTIDE SEQUENCE</scope>
    <source>
        <strain evidence="1">20211129_DDA</strain>
        <tissue evidence="1">Liver</tissue>
    </source>
</reference>